<evidence type="ECO:0000313" key="1">
    <source>
        <dbReference type="EMBL" id="KAB7738656.1"/>
    </source>
</evidence>
<keyword evidence="2" id="KW-1185">Reference proteome</keyword>
<dbReference type="EMBL" id="WESC01000018">
    <property type="protein sequence ID" value="KAB7738656.1"/>
    <property type="molecule type" value="Genomic_DNA"/>
</dbReference>
<dbReference type="RefSeq" id="WP_152217422.1">
    <property type="nucleotide sequence ID" value="NZ_JBAQYD010000323.1"/>
</dbReference>
<evidence type="ECO:0000313" key="2">
    <source>
        <dbReference type="Proteomes" id="UP000468901"/>
    </source>
</evidence>
<protein>
    <submittedName>
        <fullName evidence="1">Uncharacterized protein</fullName>
    </submittedName>
</protein>
<comment type="caution">
    <text evidence="1">The sequence shown here is derived from an EMBL/GenBank/DDBJ whole genome shotgun (WGS) entry which is preliminary data.</text>
</comment>
<dbReference type="AlphaFoldDB" id="A0A6N6VDB0"/>
<accession>A0A6N6VDB0</accession>
<dbReference type="Proteomes" id="UP000468901">
    <property type="component" value="Unassembled WGS sequence"/>
</dbReference>
<reference evidence="1 2" key="1">
    <citation type="submission" date="2019-09" db="EMBL/GenBank/DDBJ databases">
        <title>Parvibaculum sedimenti sp. nov., isolated from sediment.</title>
        <authorList>
            <person name="Wang Y."/>
        </authorList>
    </citation>
    <scope>NUCLEOTIDE SEQUENCE [LARGE SCALE GENOMIC DNA]</scope>
    <source>
        <strain evidence="1 2">HXT-9</strain>
    </source>
</reference>
<name>A0A6N6VDB0_9HYPH</name>
<gene>
    <name evidence="1" type="ORF">F2P47_16170</name>
</gene>
<proteinExistence type="predicted"/>
<sequence>MKQADRAFFPNPATRHAYFADQPVAELGFAEQFATWALRVQWTHIGTGKQRSLVLQGAFDALDMPEGAGLVADLTDALTQATGRPLSIPCPKWRVLTSDEARILMFLAAMQTRDGTPLAACDPAWASRDAKSLWAAAQRLAIAFNATGLRFGMTRMGELPFPHAMPRLH</sequence>
<organism evidence="1 2">
    <name type="scientific">Parvibaculum sedimenti</name>
    <dbReference type="NCBI Taxonomy" id="2608632"/>
    <lineage>
        <taxon>Bacteria</taxon>
        <taxon>Pseudomonadati</taxon>
        <taxon>Pseudomonadota</taxon>
        <taxon>Alphaproteobacteria</taxon>
        <taxon>Hyphomicrobiales</taxon>
        <taxon>Parvibaculaceae</taxon>
        <taxon>Parvibaculum</taxon>
    </lineage>
</organism>